<feature type="region of interest" description="Disordered" evidence="1">
    <location>
        <begin position="1"/>
        <end position="103"/>
    </location>
</feature>
<dbReference type="OrthoDB" id="3497519at2759"/>
<feature type="compositionally biased region" description="Polar residues" evidence="1">
    <location>
        <begin position="13"/>
        <end position="66"/>
    </location>
</feature>
<evidence type="ECO:0000313" key="2">
    <source>
        <dbReference type="EMBL" id="KPM40329.1"/>
    </source>
</evidence>
<sequence length="1352" mass="153074">MSEQYPALPPQSPNDSIASLSNFDASRQGYTAGSDGNSERGQGTSAPRMNAVNPGQSDIGQATTARASRPPKKARDGNWDHTQYAPVWTDPEWEDDGPARQQSDWPIKDAAMSRIRPAMLARDQIQNPTEYAKRFGIFHGRSDGRSRTSPTRTESRKLFPSGNVRTGKDLFDRLEGLAAERGLRMDDFMADERIDMTKMNQADQQCMERYEDLLIDEFWQGQLFGDLTMDEMHAEDYFTMGNSTCDLQGPLYPLLDRSKWVDTCHNGDQSDNPKVLYNVGGERGEYDPRKNDKLWAALQPALQLASRLLQAEEPFLAALQDPSNRFYVDKRLDTRPPSEQMTLPRFKFRRTVDLDDPDLVPGAKAMRQIPNFDPRTFTYDAMNRVLELNIRGGHYHFDKEFESYAPGGVTLNCGLDSLYQPIKISLAAELVWPLLVADFSSSEKMIASMTIATTLTHEMMHAFEAASYRWLSNPAEFGIYDPHTQDICRQLRSELLPPGFTEEYPEPSFENDPVSEVGHAYEQHVLGGGTWTLFSHVYYRTGPPFIGEYAGVAVHTKWPDGRYDSEEILTKPKVRTEQYKHFIRIGDVQKYFTEAFWQNSVQRYGMAAMRDPSKKPHKVFFAPDEARHNDVVWPNLHPGLVEDRAWIEKYIVGLYNNGKSTLHTYLKILISEAFQFDFMVSRFHKNLKNWNERQGALEQKGRSTLMLLSELGGYVLLISGKSEGEMDAGFRAEYQTWENLALSINARPDAQSQRCYGDHEKFRSATRTPTKTEHCARIVRNLMDVLQFFEEEREYQESMMCEIYKLPSQYWPHYKNRLRAHYKFWNNHVDLILKMLWTIMDKANDVSDAMPEWNLEWKGRVQALLTAFSNIQRLLKLDNSQASEPNWRDLLKTVPMLRKSRHKSHERTFFLAKKEMLNLTGQELEDLREFKTRVSRVAGLESYKIVLPETDEDAQGLSQRWAGLLDGVLEKRVSGAQVAGIFNTQPVQNLVRSLEQEGKAAEAFKLDRAANSTATAAAETQTQQGPTLQQMAAFGAFQPPREPLQMTLPAIQGHAVPFGTTQWGHASTPSPRFPRHVSSSAEAFMPYSSNPTLFPQRGDGETSPWTSAGAPLAFQSNEPAEPPRGFGGILPHPYASRETMTKDLLNIQRETQEAVSVDAFAQQGPRKGASILGPRGQQGKGRLGNVDRRWEQQDSDEDMVDESQSESDAQDEQDILRQLEQDEREDGEREEAAGEDEDEGANEDAEADVSFSSGTAFMAKIRGYPTDNVSQAATASRQQTRERSDAPALQPDGLSGLVTGMNLGSDDQNPGVSESQTTQLKRKRSCGAEESVKKAKLKLDDGFWGKLHRFWV</sequence>
<feature type="region of interest" description="Disordered" evidence="1">
    <location>
        <begin position="139"/>
        <end position="162"/>
    </location>
</feature>
<keyword evidence="3" id="KW-1185">Reference proteome</keyword>
<feature type="compositionally biased region" description="Acidic residues" evidence="1">
    <location>
        <begin position="1233"/>
        <end position="1247"/>
    </location>
</feature>
<evidence type="ECO:0000313" key="3">
    <source>
        <dbReference type="Proteomes" id="UP000050424"/>
    </source>
</evidence>
<proteinExistence type="predicted"/>
<name>A0A0P7AR99_9HYPO</name>
<reference evidence="2 3" key="1">
    <citation type="submission" date="2015-09" db="EMBL/GenBank/DDBJ databases">
        <title>Draft genome of a European isolate of the apple canker pathogen Neonectria ditissima.</title>
        <authorList>
            <person name="Gomez-Cortecero A."/>
            <person name="Harrison R.J."/>
            <person name="Armitage A.D."/>
        </authorList>
    </citation>
    <scope>NUCLEOTIDE SEQUENCE [LARGE SCALE GENOMIC DNA]</scope>
    <source>
        <strain evidence="2 3">R09/05</strain>
    </source>
</reference>
<gene>
    <name evidence="2" type="ORF">AK830_g6213</name>
</gene>
<feature type="region of interest" description="Disordered" evidence="1">
    <location>
        <begin position="1159"/>
        <end position="1331"/>
    </location>
</feature>
<feature type="compositionally biased region" description="Acidic residues" evidence="1">
    <location>
        <begin position="1193"/>
        <end position="1213"/>
    </location>
</feature>
<feature type="compositionally biased region" description="Basic and acidic residues" evidence="1">
    <location>
        <begin position="1214"/>
        <end position="1232"/>
    </location>
</feature>
<dbReference type="STRING" id="78410.A0A0P7AR99"/>
<dbReference type="Proteomes" id="UP000050424">
    <property type="component" value="Unassembled WGS sequence"/>
</dbReference>
<accession>A0A0P7AR99</accession>
<comment type="caution">
    <text evidence="2">The sequence shown here is derived from an EMBL/GenBank/DDBJ whole genome shotgun (WGS) entry which is preliminary data.</text>
</comment>
<evidence type="ECO:0000256" key="1">
    <source>
        <dbReference type="SAM" id="MobiDB-lite"/>
    </source>
</evidence>
<feature type="compositionally biased region" description="Polar residues" evidence="1">
    <location>
        <begin position="1305"/>
        <end position="1319"/>
    </location>
</feature>
<feature type="region of interest" description="Disordered" evidence="1">
    <location>
        <begin position="1108"/>
        <end position="1128"/>
    </location>
</feature>
<dbReference type="EMBL" id="LKCW01000086">
    <property type="protein sequence ID" value="KPM40329.1"/>
    <property type="molecule type" value="Genomic_DNA"/>
</dbReference>
<protein>
    <submittedName>
        <fullName evidence="2">Uncharacterized protein</fullName>
    </submittedName>
</protein>
<feature type="compositionally biased region" description="Polar residues" evidence="1">
    <location>
        <begin position="1267"/>
        <end position="1278"/>
    </location>
</feature>
<organism evidence="2 3">
    <name type="scientific">Neonectria ditissima</name>
    <dbReference type="NCBI Taxonomy" id="78410"/>
    <lineage>
        <taxon>Eukaryota</taxon>
        <taxon>Fungi</taxon>
        <taxon>Dikarya</taxon>
        <taxon>Ascomycota</taxon>
        <taxon>Pezizomycotina</taxon>
        <taxon>Sordariomycetes</taxon>
        <taxon>Hypocreomycetidae</taxon>
        <taxon>Hypocreales</taxon>
        <taxon>Nectriaceae</taxon>
        <taxon>Neonectria</taxon>
    </lineage>
</organism>